<proteinExistence type="predicted"/>
<accession>A0ACC0N7K7</accession>
<organism evidence="1 2">
    <name type="scientific">Rhododendron molle</name>
    <name type="common">Chinese azalea</name>
    <name type="synonym">Azalea mollis</name>
    <dbReference type="NCBI Taxonomy" id="49168"/>
    <lineage>
        <taxon>Eukaryota</taxon>
        <taxon>Viridiplantae</taxon>
        <taxon>Streptophyta</taxon>
        <taxon>Embryophyta</taxon>
        <taxon>Tracheophyta</taxon>
        <taxon>Spermatophyta</taxon>
        <taxon>Magnoliopsida</taxon>
        <taxon>eudicotyledons</taxon>
        <taxon>Gunneridae</taxon>
        <taxon>Pentapetalae</taxon>
        <taxon>asterids</taxon>
        <taxon>Ericales</taxon>
        <taxon>Ericaceae</taxon>
        <taxon>Ericoideae</taxon>
        <taxon>Rhodoreae</taxon>
        <taxon>Rhododendron</taxon>
    </lineage>
</organism>
<evidence type="ECO:0000313" key="1">
    <source>
        <dbReference type="EMBL" id="KAI8548856.1"/>
    </source>
</evidence>
<dbReference type="Proteomes" id="UP001062846">
    <property type="component" value="Chromosome 7"/>
</dbReference>
<sequence length="96" mass="10735">MGSLMAGLNSHVRDPRTVKLERNKSLTKEGIEAYWRSRKKAEEEQETANISEVEMKRCQVLASYNQLFRNVCGMATKDGGGMGKEKPAITVGNSTW</sequence>
<dbReference type="EMBL" id="CM046394">
    <property type="protein sequence ID" value="KAI8548856.1"/>
    <property type="molecule type" value="Genomic_DNA"/>
</dbReference>
<gene>
    <name evidence="1" type="ORF">RHMOL_Rhmol07G0306500</name>
</gene>
<comment type="caution">
    <text evidence="1">The sequence shown here is derived from an EMBL/GenBank/DDBJ whole genome shotgun (WGS) entry which is preliminary data.</text>
</comment>
<evidence type="ECO:0000313" key="2">
    <source>
        <dbReference type="Proteomes" id="UP001062846"/>
    </source>
</evidence>
<keyword evidence="2" id="KW-1185">Reference proteome</keyword>
<reference evidence="1" key="1">
    <citation type="submission" date="2022-02" db="EMBL/GenBank/DDBJ databases">
        <title>Plant Genome Project.</title>
        <authorList>
            <person name="Zhang R.-G."/>
        </authorList>
    </citation>
    <scope>NUCLEOTIDE SEQUENCE</scope>
    <source>
        <strain evidence="1">AT1</strain>
    </source>
</reference>
<protein>
    <submittedName>
        <fullName evidence="1">Uncharacterized protein</fullName>
    </submittedName>
</protein>
<name>A0ACC0N7K7_RHOML</name>